<dbReference type="Pfam" id="PF00392">
    <property type="entry name" value="GntR"/>
    <property type="match status" value="1"/>
</dbReference>
<gene>
    <name evidence="5" type="ORF">Q4F19_17275</name>
</gene>
<keyword evidence="3" id="KW-0804">Transcription</keyword>
<dbReference type="PROSITE" id="PS50949">
    <property type="entry name" value="HTH_GNTR"/>
    <property type="match status" value="1"/>
</dbReference>
<organism evidence="5 6">
    <name type="scientific">Sphingomonas natans</name>
    <dbReference type="NCBI Taxonomy" id="3063330"/>
    <lineage>
        <taxon>Bacteria</taxon>
        <taxon>Pseudomonadati</taxon>
        <taxon>Pseudomonadota</taxon>
        <taxon>Alphaproteobacteria</taxon>
        <taxon>Sphingomonadales</taxon>
        <taxon>Sphingomonadaceae</taxon>
        <taxon>Sphingomonas</taxon>
    </lineage>
</organism>
<accession>A0ABT8YCU5</accession>
<dbReference type="InterPro" id="IPR000524">
    <property type="entry name" value="Tscrpt_reg_HTH_GntR"/>
</dbReference>
<dbReference type="EMBL" id="JAUOTP010000009">
    <property type="protein sequence ID" value="MDO6416141.1"/>
    <property type="molecule type" value="Genomic_DNA"/>
</dbReference>
<keyword evidence="6" id="KW-1185">Reference proteome</keyword>
<dbReference type="PANTHER" id="PTHR43537:SF45">
    <property type="entry name" value="GNTR FAMILY REGULATORY PROTEIN"/>
    <property type="match status" value="1"/>
</dbReference>
<name>A0ABT8YCU5_9SPHN</name>
<dbReference type="RefSeq" id="WP_303545211.1">
    <property type="nucleotide sequence ID" value="NZ_JAUOTP010000009.1"/>
</dbReference>
<evidence type="ECO:0000259" key="4">
    <source>
        <dbReference type="PROSITE" id="PS50949"/>
    </source>
</evidence>
<dbReference type="Proteomes" id="UP001169764">
    <property type="component" value="Unassembled WGS sequence"/>
</dbReference>
<keyword evidence="1" id="KW-0805">Transcription regulation</keyword>
<sequence length="201" mass="22415">MNAGPTSERVLEAIRRDVLAGTFRPGARLDPAWFADELNTSVTPVRDALHVLVGQGLVEARTSDGFHIPHVSEADLRDLYVWNGQLLRLIIRAWKSEHETDARSASSNGPTDRASRLFSRIAHGSPNIEHWHQLSRTSDRLESSRRVEAQIVRGVGEELDRLEAMLDAGDRKALGKAVDAYHARRASAVSAIVRALYRRPR</sequence>
<protein>
    <submittedName>
        <fullName evidence="5">GntR family transcriptional regulator</fullName>
    </submittedName>
</protein>
<proteinExistence type="predicted"/>
<dbReference type="PANTHER" id="PTHR43537">
    <property type="entry name" value="TRANSCRIPTIONAL REGULATOR, GNTR FAMILY"/>
    <property type="match status" value="1"/>
</dbReference>
<dbReference type="Gene3D" id="1.10.10.10">
    <property type="entry name" value="Winged helix-like DNA-binding domain superfamily/Winged helix DNA-binding domain"/>
    <property type="match status" value="1"/>
</dbReference>
<feature type="domain" description="HTH gntR-type" evidence="4">
    <location>
        <begin position="4"/>
        <end position="71"/>
    </location>
</feature>
<dbReference type="SMART" id="SM00345">
    <property type="entry name" value="HTH_GNTR"/>
    <property type="match status" value="1"/>
</dbReference>
<evidence type="ECO:0000256" key="1">
    <source>
        <dbReference type="ARBA" id="ARBA00023015"/>
    </source>
</evidence>
<dbReference type="InterPro" id="IPR036388">
    <property type="entry name" value="WH-like_DNA-bd_sf"/>
</dbReference>
<evidence type="ECO:0000313" key="5">
    <source>
        <dbReference type="EMBL" id="MDO6416141.1"/>
    </source>
</evidence>
<dbReference type="InterPro" id="IPR036390">
    <property type="entry name" value="WH_DNA-bd_sf"/>
</dbReference>
<dbReference type="SUPFAM" id="SSF46785">
    <property type="entry name" value="Winged helix' DNA-binding domain"/>
    <property type="match status" value="1"/>
</dbReference>
<comment type="caution">
    <text evidence="5">The sequence shown here is derived from an EMBL/GenBank/DDBJ whole genome shotgun (WGS) entry which is preliminary data.</text>
</comment>
<evidence type="ECO:0000256" key="3">
    <source>
        <dbReference type="ARBA" id="ARBA00023163"/>
    </source>
</evidence>
<reference evidence="5" key="1">
    <citation type="submission" date="2023-07" db="EMBL/GenBank/DDBJ databases">
        <authorList>
            <person name="Kim M."/>
        </authorList>
    </citation>
    <scope>NUCLEOTIDE SEQUENCE</scope>
    <source>
        <strain evidence="5">BIUV-7</strain>
    </source>
</reference>
<keyword evidence="2" id="KW-0238">DNA-binding</keyword>
<evidence type="ECO:0000256" key="2">
    <source>
        <dbReference type="ARBA" id="ARBA00023125"/>
    </source>
</evidence>
<evidence type="ECO:0000313" key="6">
    <source>
        <dbReference type="Proteomes" id="UP001169764"/>
    </source>
</evidence>